<keyword evidence="3" id="KW-0808">Transferase</keyword>
<gene>
    <name evidence="3" type="ORF">GY169_15180</name>
</gene>
<dbReference type="AlphaFoldDB" id="A0A6G9RP51"/>
<dbReference type="SUPFAM" id="SSF55718">
    <property type="entry name" value="SCP-like"/>
    <property type="match status" value="1"/>
</dbReference>
<dbReference type="GO" id="GO:0034069">
    <property type="term" value="F:aminoglycoside N-acetyltransferase activity"/>
    <property type="evidence" value="ECO:0007669"/>
    <property type="project" value="TreeGrafter"/>
</dbReference>
<reference evidence="3 4" key="1">
    <citation type="submission" date="2020-02" db="EMBL/GenBank/DDBJ databases">
        <title>Whole genome PO2S7.</title>
        <authorList>
            <person name="Singha K.M."/>
        </authorList>
    </citation>
    <scope>NUCLEOTIDE SEQUENCE [LARGE SCALE GENOMIC DNA]</scope>
    <source>
        <strain evidence="3 4">PO2S7</strain>
    </source>
</reference>
<dbReference type="KEGG" id="kgn:GY169_15180"/>
<sequence>MPEIRTLHDPAELLAAATLFRQAMFGLPGGVTPVDGWAERYVVPGRVYAASLEGQLAGTCNSFPGELTLPGGQRVPHAAVTHVGVLPHFSRRGVLRALFSQQLADLYRQGVAVATLRASQGTIYGRFGFGIATAIQDLRIDKRELPSLPAAEGDIRLLPAANAWEAQQAIVARFPHPHAGTLTRWPQWWALQQHRLAHSSLNHYVALACKDGEAQGFVRYHAKPDDNWLYSTERTLVVDDLHAADPQLAAQLLGYLLQLDIARYIELPHRPVDDPLPLLLANPRAIQQTGRIDESWLRIINVEQTLNARRYASGEAVTLAIDDPLLAENHGVWRLSSDGIQRSASRPDITLGIDALAMLLLGEYTAQQLAAARRLQPHHSQAAARLTRLLACHEHPWSGIFF</sequence>
<evidence type="ECO:0000313" key="4">
    <source>
        <dbReference type="Proteomes" id="UP000503580"/>
    </source>
</evidence>
<dbReference type="InterPro" id="IPR016181">
    <property type="entry name" value="Acyl_CoA_acyltransferase"/>
</dbReference>
<dbReference type="Gene3D" id="3.40.630.30">
    <property type="match status" value="2"/>
</dbReference>
<dbReference type="Pfam" id="PF13527">
    <property type="entry name" value="Acetyltransf_9"/>
    <property type="match status" value="1"/>
</dbReference>
<feature type="domain" description="Eis-like acetyltransferase" evidence="2">
    <location>
        <begin position="180"/>
        <end position="298"/>
    </location>
</feature>
<feature type="domain" description="Enhanced intracellular survival protein" evidence="1">
    <location>
        <begin position="302"/>
        <end position="397"/>
    </location>
</feature>
<dbReference type="EMBL" id="CP050321">
    <property type="protein sequence ID" value="QIR28063.1"/>
    <property type="molecule type" value="Genomic_DNA"/>
</dbReference>
<evidence type="ECO:0000259" key="1">
    <source>
        <dbReference type="Pfam" id="PF13530"/>
    </source>
</evidence>
<dbReference type="SUPFAM" id="SSF55729">
    <property type="entry name" value="Acyl-CoA N-acyltransferases (Nat)"/>
    <property type="match status" value="1"/>
</dbReference>
<name>A0A6G9RP51_9ENTR</name>
<dbReference type="Gene3D" id="3.30.1050.10">
    <property type="entry name" value="SCP2 sterol-binding domain"/>
    <property type="match status" value="1"/>
</dbReference>
<dbReference type="PANTHER" id="PTHR37817:SF1">
    <property type="entry name" value="N-ACETYLTRANSFERASE EIS"/>
    <property type="match status" value="1"/>
</dbReference>
<dbReference type="InterPro" id="IPR025559">
    <property type="entry name" value="Eis_dom"/>
</dbReference>
<dbReference type="RefSeq" id="WP_167576238.1">
    <property type="nucleotide sequence ID" value="NZ_CP050321.1"/>
</dbReference>
<dbReference type="InterPro" id="IPR036527">
    <property type="entry name" value="SCP2_sterol-bd_dom_sf"/>
</dbReference>
<dbReference type="InterPro" id="IPR041380">
    <property type="entry name" value="Acetyltransf_17"/>
</dbReference>
<dbReference type="PANTHER" id="PTHR37817">
    <property type="entry name" value="N-ACETYLTRANSFERASE EIS"/>
    <property type="match status" value="1"/>
</dbReference>
<organism evidence="3 4">
    <name type="scientific">Kluyvera genomosp. 3</name>
    <dbReference type="NCBI Taxonomy" id="2774055"/>
    <lineage>
        <taxon>Bacteria</taxon>
        <taxon>Pseudomonadati</taxon>
        <taxon>Pseudomonadota</taxon>
        <taxon>Gammaproteobacteria</taxon>
        <taxon>Enterobacterales</taxon>
        <taxon>Enterobacteriaceae</taxon>
        <taxon>Kluyvera</taxon>
    </lineage>
</organism>
<dbReference type="GO" id="GO:0030649">
    <property type="term" value="P:aminoglycoside antibiotic catabolic process"/>
    <property type="evidence" value="ECO:0007669"/>
    <property type="project" value="TreeGrafter"/>
</dbReference>
<evidence type="ECO:0000259" key="2">
    <source>
        <dbReference type="Pfam" id="PF17668"/>
    </source>
</evidence>
<dbReference type="Pfam" id="PF13530">
    <property type="entry name" value="SCP2_2"/>
    <property type="match status" value="1"/>
</dbReference>
<dbReference type="Pfam" id="PF17668">
    <property type="entry name" value="Acetyltransf_17"/>
    <property type="match status" value="1"/>
</dbReference>
<dbReference type="Proteomes" id="UP000503580">
    <property type="component" value="Chromosome"/>
</dbReference>
<evidence type="ECO:0000313" key="3">
    <source>
        <dbReference type="EMBL" id="QIR28063.1"/>
    </source>
</evidence>
<proteinExistence type="predicted"/>
<keyword evidence="4" id="KW-1185">Reference proteome</keyword>
<accession>A0A6G9RP51</accession>
<protein>
    <submittedName>
        <fullName evidence="3">GNAT family N-acetyltransferase</fullName>
    </submittedName>
</protein>
<dbReference type="InterPro" id="IPR051554">
    <property type="entry name" value="Acetyltransferase_Eis"/>
</dbReference>